<dbReference type="WBParaSite" id="PS1159_v2.g8396.t1">
    <property type="protein sequence ID" value="PS1159_v2.g8396.t1"/>
    <property type="gene ID" value="PS1159_v2.g8396"/>
</dbReference>
<name>A0AC35GUM2_9BILA</name>
<evidence type="ECO:0000313" key="1">
    <source>
        <dbReference type="Proteomes" id="UP000887580"/>
    </source>
</evidence>
<dbReference type="Proteomes" id="UP000887580">
    <property type="component" value="Unplaced"/>
</dbReference>
<accession>A0AC35GUM2</accession>
<sequence>MEIKVLCCVLILILAISIPNIYALDETELNPKFRIRAERGVIKDALKGAVVGAVGSKVMGGSAKTGAVAGAAGGAALGATKPKHHDHPVVTTA</sequence>
<proteinExistence type="predicted"/>
<protein>
    <submittedName>
        <fullName evidence="2">Glycine zipper 2TM domain-containing protein</fullName>
    </submittedName>
</protein>
<evidence type="ECO:0000313" key="2">
    <source>
        <dbReference type="WBParaSite" id="PS1159_v2.g8396.t1"/>
    </source>
</evidence>
<organism evidence="1 2">
    <name type="scientific">Panagrolaimus sp. PS1159</name>
    <dbReference type="NCBI Taxonomy" id="55785"/>
    <lineage>
        <taxon>Eukaryota</taxon>
        <taxon>Metazoa</taxon>
        <taxon>Ecdysozoa</taxon>
        <taxon>Nematoda</taxon>
        <taxon>Chromadorea</taxon>
        <taxon>Rhabditida</taxon>
        <taxon>Tylenchina</taxon>
        <taxon>Panagrolaimomorpha</taxon>
        <taxon>Panagrolaimoidea</taxon>
        <taxon>Panagrolaimidae</taxon>
        <taxon>Panagrolaimus</taxon>
    </lineage>
</organism>
<reference evidence="2" key="1">
    <citation type="submission" date="2022-11" db="UniProtKB">
        <authorList>
            <consortium name="WormBaseParasite"/>
        </authorList>
    </citation>
    <scope>IDENTIFICATION</scope>
</reference>